<evidence type="ECO:0000259" key="2">
    <source>
        <dbReference type="Pfam" id="PF20434"/>
    </source>
</evidence>
<dbReference type="GO" id="GO:0016787">
    <property type="term" value="F:hydrolase activity"/>
    <property type="evidence" value="ECO:0007669"/>
    <property type="project" value="UniProtKB-KW"/>
</dbReference>
<reference evidence="3 4" key="1">
    <citation type="submission" date="2022-09" db="EMBL/GenBank/DDBJ databases">
        <title>New species of Phenylobacterium.</title>
        <authorList>
            <person name="Mieszkin S."/>
        </authorList>
    </citation>
    <scope>NUCLEOTIDE SEQUENCE [LARGE SCALE GENOMIC DNA]</scope>
    <source>
        <strain evidence="3 4">HK31-G</strain>
    </source>
</reference>
<protein>
    <submittedName>
        <fullName evidence="3">Alpha/beta fold hydrolase</fullName>
    </submittedName>
</protein>
<dbReference type="Pfam" id="PF20434">
    <property type="entry name" value="BD-FAE"/>
    <property type="match status" value="1"/>
</dbReference>
<evidence type="ECO:0000256" key="1">
    <source>
        <dbReference type="ARBA" id="ARBA00022801"/>
    </source>
</evidence>
<organism evidence="3 4">
    <name type="scientific">Phenylobacterium ferrooxidans</name>
    <dbReference type="NCBI Taxonomy" id="2982689"/>
    <lineage>
        <taxon>Bacteria</taxon>
        <taxon>Pseudomonadati</taxon>
        <taxon>Pseudomonadota</taxon>
        <taxon>Alphaproteobacteria</taxon>
        <taxon>Caulobacterales</taxon>
        <taxon>Caulobacteraceae</taxon>
        <taxon>Phenylobacterium</taxon>
    </lineage>
</organism>
<dbReference type="InterPro" id="IPR029058">
    <property type="entry name" value="AB_hydrolase_fold"/>
</dbReference>
<dbReference type="InterPro" id="IPR050300">
    <property type="entry name" value="GDXG_lipolytic_enzyme"/>
</dbReference>
<dbReference type="EMBL" id="JAOTJD010000068">
    <property type="protein sequence ID" value="MFD3266587.1"/>
    <property type="molecule type" value="Genomic_DNA"/>
</dbReference>
<evidence type="ECO:0000313" key="3">
    <source>
        <dbReference type="EMBL" id="MFD3266587.1"/>
    </source>
</evidence>
<comment type="caution">
    <text evidence="3">The sequence shown here is derived from an EMBL/GenBank/DDBJ whole genome shotgun (WGS) entry which is preliminary data.</text>
</comment>
<dbReference type="Gene3D" id="3.40.50.1820">
    <property type="entry name" value="alpha/beta hydrolase"/>
    <property type="match status" value="1"/>
</dbReference>
<dbReference type="PANTHER" id="PTHR48081">
    <property type="entry name" value="AB HYDROLASE SUPERFAMILY PROTEIN C4A8.06C"/>
    <property type="match status" value="1"/>
</dbReference>
<dbReference type="InterPro" id="IPR049492">
    <property type="entry name" value="BD-FAE-like_dom"/>
</dbReference>
<dbReference type="SUPFAM" id="SSF53474">
    <property type="entry name" value="alpha/beta-Hydrolases"/>
    <property type="match status" value="1"/>
</dbReference>
<name>A0ABW6CXF9_9CAUL</name>
<keyword evidence="4" id="KW-1185">Reference proteome</keyword>
<evidence type="ECO:0000313" key="4">
    <source>
        <dbReference type="Proteomes" id="UP001598130"/>
    </source>
</evidence>
<dbReference type="Proteomes" id="UP001598130">
    <property type="component" value="Unassembled WGS sequence"/>
</dbReference>
<sequence length="274" mass="28489">MAERAPISFSDLLARPRDAADARIAYGPLDLQFGELWLPTGPGPHPLVVMIHGGCWLADLPGLELMDQACADLKASGVAVWNLEYRRIGHEGGGYPGTFQDVATGVNHVRGLARTYPLDLKRVVVAGHSAGGHLALWSSVRGPLRGPDPFIPKGAVSLAGIIDLAAYHATGPDACGGPGTIEALVGAESRESQDVYADTSPLALLPLALPYVVISGALDPIVPSRFGAAFGAAAKAKGDAMSVLDLEGAGHFELIDPTAPAWVVIKADIKSRLA</sequence>
<gene>
    <name evidence="3" type="ORF">OCL97_21825</name>
</gene>
<proteinExistence type="predicted"/>
<dbReference type="RefSeq" id="WP_377371822.1">
    <property type="nucleotide sequence ID" value="NZ_JAOTJD010000068.1"/>
</dbReference>
<accession>A0ABW6CXF9</accession>
<keyword evidence="1 3" id="KW-0378">Hydrolase</keyword>
<feature type="domain" description="BD-FAE-like" evidence="2">
    <location>
        <begin position="42"/>
        <end position="225"/>
    </location>
</feature>